<dbReference type="SUPFAM" id="SSF46589">
    <property type="entry name" value="tRNA-binding arm"/>
    <property type="match status" value="1"/>
</dbReference>
<keyword evidence="15" id="KW-0175">Coiled coil</keyword>
<reference evidence="17 18" key="1">
    <citation type="journal article" date="2015" name="Nature">
        <title>rRNA introns, odd ribosomes, and small enigmatic genomes across a large radiation of phyla.</title>
        <authorList>
            <person name="Brown C.T."/>
            <person name="Hug L.A."/>
            <person name="Thomas B.C."/>
            <person name="Sharon I."/>
            <person name="Castelle C.J."/>
            <person name="Singh A."/>
            <person name="Wilkins M.J."/>
            <person name="Williams K.H."/>
            <person name="Banfield J.F."/>
        </authorList>
    </citation>
    <scope>NUCLEOTIDE SEQUENCE [LARGE SCALE GENOMIC DNA]</scope>
</reference>
<name>A0A0G1GS13_9BACT</name>
<feature type="binding site" evidence="12 13">
    <location>
        <position position="274"/>
    </location>
    <ligand>
        <name>L-serine</name>
        <dbReference type="ChEBI" id="CHEBI:33384"/>
    </ligand>
</feature>
<dbReference type="EC" id="6.1.1.11" evidence="12"/>
<dbReference type="Proteomes" id="UP000034617">
    <property type="component" value="Unassembled WGS sequence"/>
</dbReference>
<feature type="binding site" evidence="13">
    <location>
        <position position="251"/>
    </location>
    <ligand>
        <name>L-serine</name>
        <dbReference type="ChEBI" id="CHEBI:33384"/>
    </ligand>
</feature>
<evidence type="ECO:0000256" key="4">
    <source>
        <dbReference type="ARBA" id="ARBA00022490"/>
    </source>
</evidence>
<feature type="coiled-coil region" evidence="15">
    <location>
        <begin position="280"/>
        <end position="307"/>
    </location>
</feature>
<dbReference type="InterPro" id="IPR006195">
    <property type="entry name" value="aa-tRNA-synth_II"/>
</dbReference>
<dbReference type="Pfam" id="PF02403">
    <property type="entry name" value="Seryl_tRNA_N"/>
    <property type="match status" value="1"/>
</dbReference>
<keyword evidence="7 12" id="KW-0067">ATP-binding</keyword>
<keyword evidence="5 12" id="KW-0436">Ligase</keyword>
<keyword evidence="6 12" id="KW-0547">Nucleotide-binding</keyword>
<dbReference type="AlphaFoldDB" id="A0A0G1GS13"/>
<sequence length="414" mass="47651">MLDINFIRQNLDICKRAAENKNRQVDWDGLMAADSRRRQLIIKIEEQRAKRNKTGKLDNEEDRRKARVLKEEVKSSEEELRIVEEKLKTYLLTIPNIPHESVPVGKDSSANVEVRKWGTPKAFDFTPKNHIQLGKDLDLIDFERGTKISGFRGYFLKNEGAHLELAVLWYSFQKLASRGFTPMIAPSLVRDFTLFGNGQLPWGKDEVYSLEKDNLYLAGTAEVPITSYFADEILKEEELPKKFVAFSPCFRREAGSYGKDTKGLYRLHQFNKVEQVVIAKNNEKESLEILEELLANAEEVLQDLELPYRVILMSTADMGEPQVKKYDIETWMPGRVSYGETMSDSFMGDFQARRLKIRYKTKDGKTVFCHTLNNTAIASPRILIAILENYQEKDGSIRVPTVLQPFVGKEVIKR</sequence>
<dbReference type="PRINTS" id="PR00981">
    <property type="entry name" value="TRNASYNTHSER"/>
</dbReference>
<feature type="binding site" evidence="13">
    <location>
        <position position="220"/>
    </location>
    <ligand>
        <name>L-serine</name>
        <dbReference type="ChEBI" id="CHEBI:33384"/>
    </ligand>
</feature>
<comment type="catalytic activity">
    <reaction evidence="11 12">
        <text>tRNA(Ser) + L-serine + ATP = L-seryl-tRNA(Ser) + AMP + diphosphate + H(+)</text>
        <dbReference type="Rhea" id="RHEA:12292"/>
        <dbReference type="Rhea" id="RHEA-COMP:9669"/>
        <dbReference type="Rhea" id="RHEA-COMP:9703"/>
        <dbReference type="ChEBI" id="CHEBI:15378"/>
        <dbReference type="ChEBI" id="CHEBI:30616"/>
        <dbReference type="ChEBI" id="CHEBI:33019"/>
        <dbReference type="ChEBI" id="CHEBI:33384"/>
        <dbReference type="ChEBI" id="CHEBI:78442"/>
        <dbReference type="ChEBI" id="CHEBI:78533"/>
        <dbReference type="ChEBI" id="CHEBI:456215"/>
        <dbReference type="EC" id="6.1.1.11"/>
    </reaction>
</comment>
<keyword evidence="8 12" id="KW-0648">Protein biosynthesis</keyword>
<proteinExistence type="inferred from homology"/>
<dbReference type="GO" id="GO:0006434">
    <property type="term" value="P:seryl-tRNA aminoacylation"/>
    <property type="evidence" value="ECO:0007669"/>
    <property type="project" value="UniProtKB-UniRule"/>
</dbReference>
<feature type="binding site" evidence="12">
    <location>
        <position position="375"/>
    </location>
    <ligand>
        <name>L-serine</name>
        <dbReference type="ChEBI" id="CHEBI:33384"/>
    </ligand>
</feature>
<dbReference type="Gene3D" id="1.10.287.40">
    <property type="entry name" value="Serine-tRNA synthetase, tRNA binding domain"/>
    <property type="match status" value="1"/>
</dbReference>
<comment type="similarity">
    <text evidence="3 12">Belongs to the class-II aminoacyl-tRNA synthetase family. Type-1 seryl-tRNA synthetase subfamily.</text>
</comment>
<evidence type="ECO:0000256" key="13">
    <source>
        <dbReference type="PIRSR" id="PIRSR001529-1"/>
    </source>
</evidence>
<evidence type="ECO:0000256" key="5">
    <source>
        <dbReference type="ARBA" id="ARBA00022598"/>
    </source>
</evidence>
<dbReference type="InterPro" id="IPR042103">
    <property type="entry name" value="SerRS_1_N_sf"/>
</dbReference>
<evidence type="ECO:0000256" key="10">
    <source>
        <dbReference type="ARBA" id="ARBA00047929"/>
    </source>
</evidence>
<evidence type="ECO:0000256" key="11">
    <source>
        <dbReference type="ARBA" id="ARBA00048823"/>
    </source>
</evidence>
<evidence type="ECO:0000256" key="6">
    <source>
        <dbReference type="ARBA" id="ARBA00022741"/>
    </source>
</evidence>
<evidence type="ECO:0000256" key="2">
    <source>
        <dbReference type="ARBA" id="ARBA00005045"/>
    </source>
</evidence>
<dbReference type="HAMAP" id="MF_00176">
    <property type="entry name" value="Ser_tRNA_synth_type1"/>
    <property type="match status" value="1"/>
</dbReference>
<accession>A0A0G1GS13</accession>
<comment type="domain">
    <text evidence="12">Consists of two distinct domains, a catalytic core and a N-terminal extension that is involved in tRNA binding.</text>
</comment>
<evidence type="ECO:0000256" key="12">
    <source>
        <dbReference type="HAMAP-Rule" id="MF_00176"/>
    </source>
</evidence>
<evidence type="ECO:0000256" key="8">
    <source>
        <dbReference type="ARBA" id="ARBA00022917"/>
    </source>
</evidence>
<comment type="pathway">
    <text evidence="2 12">Aminoacyl-tRNA biosynthesis; selenocysteinyl-tRNA(Sec) biosynthesis; L-seryl-tRNA(Sec) from L-serine and tRNA(Sec): step 1/1.</text>
</comment>
<dbReference type="Gene3D" id="3.30.930.10">
    <property type="entry name" value="Bira Bifunctional Protein, Domain 2"/>
    <property type="match status" value="1"/>
</dbReference>
<dbReference type="PROSITE" id="PS50862">
    <property type="entry name" value="AA_TRNA_LIGASE_II"/>
    <property type="match status" value="1"/>
</dbReference>
<dbReference type="Pfam" id="PF00587">
    <property type="entry name" value="tRNA-synt_2b"/>
    <property type="match status" value="1"/>
</dbReference>
<gene>
    <name evidence="12" type="primary">serS</name>
    <name evidence="17" type="ORF">UW22_C0026G0015</name>
</gene>
<evidence type="ECO:0000259" key="16">
    <source>
        <dbReference type="PROSITE" id="PS50862"/>
    </source>
</evidence>
<dbReference type="GO" id="GO:0005524">
    <property type="term" value="F:ATP binding"/>
    <property type="evidence" value="ECO:0007669"/>
    <property type="project" value="UniProtKB-UniRule"/>
</dbReference>
<dbReference type="PIRSF" id="PIRSF001529">
    <property type="entry name" value="Ser-tRNA-synth_IIa"/>
    <property type="match status" value="1"/>
</dbReference>
<dbReference type="CDD" id="cd00770">
    <property type="entry name" value="SerRS_core"/>
    <property type="match status" value="1"/>
</dbReference>
<dbReference type="InterPro" id="IPR010978">
    <property type="entry name" value="tRNA-bd_arm"/>
</dbReference>
<dbReference type="InterPro" id="IPR002314">
    <property type="entry name" value="aa-tRNA-synt_IIb"/>
</dbReference>
<protein>
    <recommendedName>
        <fullName evidence="12">Serine--tRNA ligase</fullName>
        <ecNumber evidence="12">6.1.1.11</ecNumber>
    </recommendedName>
    <alternativeName>
        <fullName evidence="12">Seryl-tRNA synthetase</fullName>
        <shortName evidence="12">SerRS</shortName>
    </alternativeName>
    <alternativeName>
        <fullName evidence="12">Seryl-tRNA(Ser/Sec) synthetase</fullName>
    </alternativeName>
</protein>
<dbReference type="InterPro" id="IPR033729">
    <property type="entry name" value="SerRS_core"/>
</dbReference>
<dbReference type="EMBL" id="LCHM01000026">
    <property type="protein sequence ID" value="KKT37380.1"/>
    <property type="molecule type" value="Genomic_DNA"/>
</dbReference>
<evidence type="ECO:0000256" key="7">
    <source>
        <dbReference type="ARBA" id="ARBA00022840"/>
    </source>
</evidence>
<dbReference type="GO" id="GO:0005737">
    <property type="term" value="C:cytoplasm"/>
    <property type="evidence" value="ECO:0007669"/>
    <property type="project" value="UniProtKB-SubCell"/>
</dbReference>
<dbReference type="PANTHER" id="PTHR43697">
    <property type="entry name" value="SERYL-TRNA SYNTHETASE"/>
    <property type="match status" value="1"/>
</dbReference>
<keyword evidence="9 12" id="KW-0030">Aminoacyl-tRNA synthetase</keyword>
<dbReference type="InterPro" id="IPR045864">
    <property type="entry name" value="aa-tRNA-synth_II/BPL/LPL"/>
</dbReference>
<feature type="coiled-coil region" evidence="15">
    <location>
        <begin position="59"/>
        <end position="93"/>
    </location>
</feature>
<evidence type="ECO:0000256" key="14">
    <source>
        <dbReference type="PIRSR" id="PIRSR001529-2"/>
    </source>
</evidence>
<evidence type="ECO:0000256" key="3">
    <source>
        <dbReference type="ARBA" id="ARBA00010728"/>
    </source>
</evidence>
<dbReference type="GO" id="GO:0004828">
    <property type="term" value="F:serine-tRNA ligase activity"/>
    <property type="evidence" value="ECO:0007669"/>
    <property type="project" value="UniProtKB-UniRule"/>
</dbReference>
<dbReference type="PATRIC" id="fig|1618447.3.peg.718"/>
<comment type="caution">
    <text evidence="17">The sequence shown here is derived from an EMBL/GenBank/DDBJ whole genome shotgun (WGS) entry which is preliminary data.</text>
</comment>
<feature type="site" description="Important for serine binding" evidence="13">
    <location>
        <position position="375"/>
    </location>
</feature>
<comment type="function">
    <text evidence="12">Catalyzes the attachment of serine to tRNA(Ser). Is also able to aminoacylate tRNA(Sec) with serine, to form the misacylated tRNA L-seryl-tRNA(Sec), which will be further converted into selenocysteinyl-tRNA(Sec).</text>
</comment>
<dbReference type="NCBIfam" id="TIGR00414">
    <property type="entry name" value="serS"/>
    <property type="match status" value="1"/>
</dbReference>
<keyword evidence="4 12" id="KW-0963">Cytoplasm</keyword>
<feature type="binding site" evidence="12">
    <location>
        <begin position="220"/>
        <end position="222"/>
    </location>
    <ligand>
        <name>L-serine</name>
        <dbReference type="ChEBI" id="CHEBI:33384"/>
    </ligand>
</feature>
<dbReference type="PANTHER" id="PTHR43697:SF1">
    <property type="entry name" value="SERINE--TRNA LIGASE"/>
    <property type="match status" value="1"/>
</dbReference>
<dbReference type="GO" id="GO:0016260">
    <property type="term" value="P:selenocysteine biosynthetic process"/>
    <property type="evidence" value="ECO:0007669"/>
    <property type="project" value="UniProtKB-UniRule"/>
</dbReference>
<dbReference type="InterPro" id="IPR015866">
    <property type="entry name" value="Ser-tRNA-synth_1_N"/>
</dbReference>
<comment type="catalytic activity">
    <reaction evidence="10 12">
        <text>tRNA(Sec) + L-serine + ATP = L-seryl-tRNA(Sec) + AMP + diphosphate + H(+)</text>
        <dbReference type="Rhea" id="RHEA:42580"/>
        <dbReference type="Rhea" id="RHEA-COMP:9742"/>
        <dbReference type="Rhea" id="RHEA-COMP:10128"/>
        <dbReference type="ChEBI" id="CHEBI:15378"/>
        <dbReference type="ChEBI" id="CHEBI:30616"/>
        <dbReference type="ChEBI" id="CHEBI:33019"/>
        <dbReference type="ChEBI" id="CHEBI:33384"/>
        <dbReference type="ChEBI" id="CHEBI:78442"/>
        <dbReference type="ChEBI" id="CHEBI:78533"/>
        <dbReference type="ChEBI" id="CHEBI:456215"/>
        <dbReference type="EC" id="6.1.1.11"/>
    </reaction>
</comment>
<evidence type="ECO:0000313" key="17">
    <source>
        <dbReference type="EMBL" id="KKT37380.1"/>
    </source>
</evidence>
<evidence type="ECO:0000256" key="15">
    <source>
        <dbReference type="SAM" id="Coils"/>
    </source>
</evidence>
<evidence type="ECO:0000256" key="1">
    <source>
        <dbReference type="ARBA" id="ARBA00004496"/>
    </source>
</evidence>
<feature type="domain" description="Aminoacyl-transfer RNA synthetases class-II family profile" evidence="16">
    <location>
        <begin position="129"/>
        <end position="400"/>
    </location>
</feature>
<evidence type="ECO:0000256" key="9">
    <source>
        <dbReference type="ARBA" id="ARBA00023146"/>
    </source>
</evidence>
<comment type="subunit">
    <text evidence="12">Homodimer. The tRNA molecule binds across the dimer.</text>
</comment>
<dbReference type="UniPathway" id="UPA00906">
    <property type="reaction ID" value="UER00895"/>
</dbReference>
<organism evidence="17 18">
    <name type="scientific">Candidatus Gottesmanbacteria bacterium GW2011_GWB1_44_11c</name>
    <dbReference type="NCBI Taxonomy" id="1618447"/>
    <lineage>
        <taxon>Bacteria</taxon>
        <taxon>Candidatus Gottesmaniibacteriota</taxon>
    </lineage>
</organism>
<comment type="caution">
    <text evidence="12">Lacks conserved residue(s) required for the propagation of feature annotation.</text>
</comment>
<evidence type="ECO:0000313" key="18">
    <source>
        <dbReference type="Proteomes" id="UP000034617"/>
    </source>
</evidence>
<dbReference type="InterPro" id="IPR002317">
    <property type="entry name" value="Ser-tRNA-ligase_type_1"/>
</dbReference>
<feature type="binding site" evidence="13">
    <location>
        <position position="373"/>
    </location>
    <ligand>
        <name>L-serine</name>
        <dbReference type="ChEBI" id="CHEBI:33384"/>
    </ligand>
</feature>
<dbReference type="SUPFAM" id="SSF55681">
    <property type="entry name" value="Class II aaRS and biotin synthetases"/>
    <property type="match status" value="1"/>
</dbReference>
<feature type="binding site" evidence="12 14">
    <location>
        <begin position="251"/>
        <end position="253"/>
    </location>
    <ligand>
        <name>ATP</name>
        <dbReference type="ChEBI" id="CHEBI:30616"/>
    </ligand>
</feature>
<feature type="binding site" evidence="12 14">
    <location>
        <begin position="340"/>
        <end position="343"/>
    </location>
    <ligand>
        <name>ATP</name>
        <dbReference type="ChEBI" id="CHEBI:30616"/>
    </ligand>
</feature>
<comment type="subcellular location">
    <subcellularLocation>
        <location evidence="1 12">Cytoplasm</location>
    </subcellularLocation>
</comment>